<proteinExistence type="predicted"/>
<feature type="compositionally biased region" description="Pro residues" evidence="1">
    <location>
        <begin position="1783"/>
        <end position="1798"/>
    </location>
</feature>
<feature type="domain" description="Duffy-binding-like" evidence="7">
    <location>
        <begin position="1290"/>
        <end position="1441"/>
    </location>
</feature>
<feature type="compositionally biased region" description="Acidic residues" evidence="1">
    <location>
        <begin position="860"/>
        <end position="875"/>
    </location>
</feature>
<feature type="domain" description="Duffy-binding-like" evidence="2">
    <location>
        <begin position="654"/>
        <end position="808"/>
    </location>
</feature>
<dbReference type="Proteomes" id="UP000054562">
    <property type="component" value="Unassembled WGS sequence"/>
</dbReference>
<dbReference type="GO" id="GO:0046789">
    <property type="term" value="F:host cell surface receptor binding"/>
    <property type="evidence" value="ECO:0007669"/>
    <property type="project" value="InterPro"/>
</dbReference>
<feature type="region of interest" description="Disordered" evidence="1">
    <location>
        <begin position="1925"/>
        <end position="1958"/>
    </location>
</feature>
<evidence type="ECO:0000259" key="3">
    <source>
        <dbReference type="Pfam" id="PF05424"/>
    </source>
</evidence>
<feature type="compositionally biased region" description="Acidic residues" evidence="1">
    <location>
        <begin position="1704"/>
        <end position="1718"/>
    </location>
</feature>
<dbReference type="Pfam" id="PF03011">
    <property type="entry name" value="PFEMP"/>
    <property type="match status" value="2"/>
</dbReference>
<evidence type="ECO:0000259" key="6">
    <source>
        <dbReference type="Pfam" id="PF18562"/>
    </source>
</evidence>
<organism evidence="8 9">
    <name type="scientific">Plasmodium falciparum IGH-CR14</name>
    <dbReference type="NCBI Taxonomy" id="580059"/>
    <lineage>
        <taxon>Eukaryota</taxon>
        <taxon>Sar</taxon>
        <taxon>Alveolata</taxon>
        <taxon>Apicomplexa</taxon>
        <taxon>Aconoidasida</taxon>
        <taxon>Haemosporida</taxon>
        <taxon>Plasmodiidae</taxon>
        <taxon>Plasmodium</taxon>
        <taxon>Plasmodium (Laverania)</taxon>
    </lineage>
</organism>
<feature type="region of interest" description="Disordered" evidence="1">
    <location>
        <begin position="1976"/>
        <end position="2001"/>
    </location>
</feature>
<dbReference type="FunFam" id="1.10.1900.40:FF:000001">
    <property type="entry name" value="Erythrocyte membrane protein 1"/>
    <property type="match status" value="1"/>
</dbReference>
<dbReference type="Pfam" id="PF15447">
    <property type="entry name" value="NTS"/>
    <property type="match status" value="1"/>
</dbReference>
<feature type="compositionally biased region" description="Polar residues" evidence="1">
    <location>
        <begin position="1691"/>
        <end position="1703"/>
    </location>
</feature>
<feature type="region of interest" description="Disordered" evidence="1">
    <location>
        <begin position="392"/>
        <end position="411"/>
    </location>
</feature>
<feature type="region of interest" description="Disordered" evidence="1">
    <location>
        <begin position="462"/>
        <end position="482"/>
    </location>
</feature>
<dbReference type="GO" id="GO:0016020">
    <property type="term" value="C:membrane"/>
    <property type="evidence" value="ECO:0007669"/>
    <property type="project" value="InterPro"/>
</dbReference>
<feature type="region of interest" description="Disordered" evidence="1">
    <location>
        <begin position="559"/>
        <end position="586"/>
    </location>
</feature>
<feature type="compositionally biased region" description="Low complexity" evidence="1">
    <location>
        <begin position="1000"/>
        <end position="1028"/>
    </location>
</feature>
<dbReference type="InterPro" id="IPR029210">
    <property type="entry name" value="PfEMP1_NTS"/>
</dbReference>
<dbReference type="FunFam" id="1.20.58.1930:FF:000001">
    <property type="entry name" value="Erythrocyte membrane protein 1, PfEMP1"/>
    <property type="match status" value="1"/>
</dbReference>
<feature type="region of interest" description="Disordered" evidence="1">
    <location>
        <begin position="967"/>
        <end position="1031"/>
    </location>
</feature>
<evidence type="ECO:0000259" key="5">
    <source>
        <dbReference type="Pfam" id="PF15447"/>
    </source>
</evidence>
<dbReference type="GO" id="GO:0000981">
    <property type="term" value="F:DNA-binding transcription factor activity, RNA polymerase II-specific"/>
    <property type="evidence" value="ECO:0007669"/>
    <property type="project" value="TreeGrafter"/>
</dbReference>
<dbReference type="Pfam" id="PF05424">
    <property type="entry name" value="Duffy_binding"/>
    <property type="match status" value="2"/>
</dbReference>
<dbReference type="EMBL" id="GG665086">
    <property type="protein sequence ID" value="KNG75771.1"/>
    <property type="molecule type" value="Genomic_DNA"/>
</dbReference>
<reference evidence="9" key="2">
    <citation type="submission" date="2015-07" db="EMBL/GenBank/DDBJ databases">
        <title>The genome sequence of Plasmodium falciparum IGH-CR14.</title>
        <authorList>
            <consortium name="The Broad Institute Genome Sequencing Platform"/>
            <person name="Volkman S.K."/>
            <person name="Neafsey D.E."/>
            <person name="Dash A.P."/>
            <person name="Chitnis C.E."/>
            <person name="Hartl D.L."/>
            <person name="Young S.K."/>
            <person name="Kodira C.D."/>
            <person name="Zeng Q."/>
            <person name="Koehrsen M."/>
            <person name="Godfrey P."/>
            <person name="Alvarado L."/>
            <person name="Berlin A."/>
            <person name="Borenstein D."/>
            <person name="Chen Z."/>
            <person name="Engels R."/>
            <person name="Freedman E."/>
            <person name="Gellesch M."/>
            <person name="Goldberg J."/>
            <person name="Griggs A."/>
            <person name="Gujja S."/>
            <person name="Heiman D."/>
            <person name="Hepburn T."/>
            <person name="Howarth C."/>
            <person name="Jen D."/>
            <person name="Larson L."/>
            <person name="Lewis B."/>
            <person name="Mehta T."/>
            <person name="Park D."/>
            <person name="Pearson M."/>
            <person name="Roberts A."/>
            <person name="Saif S."/>
            <person name="Shea T."/>
            <person name="Shenoy N."/>
            <person name="Sisk P."/>
            <person name="Stolte C."/>
            <person name="Sykes S."/>
            <person name="Walk T."/>
            <person name="White J."/>
            <person name="Yandava C."/>
            <person name="Wirth D.F."/>
            <person name="Nusbaum C."/>
            <person name="Birren B."/>
        </authorList>
    </citation>
    <scope>NUCLEOTIDE SEQUENCE [LARGE SCALE GENOMIC DNA]</scope>
    <source>
        <strain evidence="9">IGH-CR14</strain>
    </source>
</reference>
<feature type="region of interest" description="Disordered" evidence="1">
    <location>
        <begin position="1061"/>
        <end position="1086"/>
    </location>
</feature>
<feature type="domain" description="Duffy-antigen binding" evidence="3">
    <location>
        <begin position="112"/>
        <end position="305"/>
    </location>
</feature>
<dbReference type="Pfam" id="PF15445">
    <property type="entry name" value="ATS"/>
    <property type="match status" value="1"/>
</dbReference>
<protein>
    <submittedName>
        <fullName evidence="8">Erythrocyte membrane protein 1</fullName>
    </submittedName>
</protein>
<feature type="region of interest" description="Disordered" evidence="1">
    <location>
        <begin position="771"/>
        <end position="889"/>
    </location>
</feature>
<feature type="domain" description="Cysteine-rich interdomain region 1 gamma" evidence="6">
    <location>
        <begin position="1483"/>
        <end position="1533"/>
    </location>
</feature>
<dbReference type="InterPro" id="IPR041480">
    <property type="entry name" value="CIDR1_gamma"/>
</dbReference>
<evidence type="ECO:0000259" key="7">
    <source>
        <dbReference type="Pfam" id="PF22672"/>
    </source>
</evidence>
<dbReference type="PANTHER" id="PTHR14596">
    <property type="entry name" value="ZINC FINGER PROTEIN"/>
    <property type="match status" value="1"/>
</dbReference>
<feature type="compositionally biased region" description="Low complexity" evidence="1">
    <location>
        <begin position="1925"/>
        <end position="1953"/>
    </location>
</feature>
<accession>A0A0L1I7X6</accession>
<dbReference type="GO" id="GO:0042594">
    <property type="term" value="P:response to starvation"/>
    <property type="evidence" value="ECO:0007669"/>
    <property type="project" value="TreeGrafter"/>
</dbReference>
<sequence length="2260" mass="254152">MAPGRGGTDKSAKEVLDEFGQQVHEEVKNGGAEAYKDDLKGNLQKAVSTIPELAAFSDPCKLVEDYYKNPNGGGDRRERYPCTELSGKYVERFSDTLGGQCTNKKMRSDGIGACAPYRRLHLCHHNLENISDYDSNARHKLLLEVCMAAKYEGQSIKTYYPKHQLTNNDSASQLCTVLARSFADIGDIVRGKDLFYGNTQEKKKREQLDENLKKIFRNIYDKLDGKNGKTLQKRYQDATGNYFQLREDWWNNNREMVWYAITCGAAGGTYFRPTCGINDSWTGDDCRCAIHGVPTYFDYVPQYLRWFEEWAEDFCRKKNKKIKDVKRNCRGDNGTDRYCSRNGYDCEKTKRAVGKYRMGNQCTKCLYACNPYVEWIEKQKEEFDKQKNKYTDEINGTSRSSRRRRSAGGTTATKYEGYESKFYNKLKEGNYGKVDAFLGLLSKEKACTQITDEKEGTIHFEKVNSDSTSGGASASDTSGTNDKTKGTFYRSKYCQPCPICGVKKNNNGSGWEEKDKSEQCNIKLYEPKAGVEGTEIIILKSGENQKEIENKLNEFCAQANGDRTNSGGSGDSGTGGGAGGSGGNSEKKELIEKWQCYKGEDVQKVGEGEEDVDDLQYDQEVENAGGLCILENKNKKENKSSNEPAQFQKTYNDFFNFWVAHMLKDSIYWETQELKKCLKNEKKKCGNEKCEKSCKCFETWIKQKKEKEWDPIKTHFKKQKNLGGFTPDALLKSVLELEFSKDNSEESSEGNSENNVSAREIHLINKMLEEDEKEQEASVGGVVNEENTPIDKLLKHEKGIATKCKKCEDPPKPGVGGGAARSPSENDEDDMDDEDDDDDDDDDDDVPDVEAAEDGSKDDEATEDAADGTEQDTEGSEVPAATTEKKEEVKVCETVKKALTGDNNALNEACGLKYGPGGKEKFPNWKCIPSGDTTSGKAATTGSSGAICVPPRRRKLYVGKLHDWAEKTQLKTQVDGKAEGGGTGEQSSQQQEQEQEQEQEQQQQQQQQQQEQQPHSTGSSSSSPPSHSRAGDVAALRDAFIQSAAIETFFLWDRYKKENKTQNTSQLQPIIRTPPTDDDKDPQNKLLNGTIPNDFLRQMFYTLGDYRDICIGDDTMIKALEKSVYKDSSGEEKSKMTIIQLSKLIEQFLQNSGDNKESASVKPGPKPGGQTPQSWWDNNAEHIWKGMVCALTYDTDSGAKGTDGKIEQDPKVQQAFFGTPNDKPGLLPVTPVTAATPTGTQKGKFESTYDYTNVSFSGGFNSDKNAATITTRTTLIDFSRRPTFFRWLEEWADEFCRKRTHKLDIIEKECKVEANSVTRRKNGTKTPQCSCYGEDCKDNLRHDPSTIPSLDCPGCGKSCSSYRKWIERKKTQYEKQKEAYDGQKDKCVNGNNKDDKGFCGSVTTCDTAKEFLQKLGSCKNNEDGNNKPIFDDEGETFQHAKNCKPCSKFKVKCENGDCSKDKRSECTGNNKMDITADRIKDPTENIGMLVSDESTAGFCDLDDCADAGIFKGIRKDVWTCGNVCGYNVCKPENVNGEGNNENQIILITALVKRWLEYFLEDYNKIRKKLNLCVKNRKDPKCIKYCVDTWINEKSKEWQQITGRLNEQYKNKEEDVYPVKTILEELIPKIDVTIDKRKVTELSDLERSLGCNCADNSQKKNTHERDIVKCLLDKLEKLGKKATSCPGKTSDKTQPNCDENTTPQPDEEEELLEETEENPVEQPNICPTVDTPSQPENEGDCNPAPAPSDDQSEKTPPAPAPAEPAQDTESETKSKEEKTSEAKPPSPPEPAPEELPSPPLAPLVTSTLAWSVGIGFAAFTYFYLKKKTKSSVGNLFQILQIPKGDHDIPTLKSKNRYIPYRSGSYKGKTYIYMEGDSSGDEKYAFMSDTTDVTSSESEYEEMDINDIYVPGSPKYKTLIEVVLEPSGNNTTASGNNTTASGKNTPTSNIPSDNTPTPPPITDDEWNTLKHEFISQYLQSEQPKDVPNDYKSGNSSTNTNITTTSHHNVEEKPFIMSIHDRDLYTGEEYNYDMFNSGNNPINISDSTNSMDSLTSNNHSPYNDKNDLYSGIDLINDALSGNQHIDIYDEMLKRKENELFGTNHVKQTSIHSVAKLTNSDPIHNQLELFHTWLDRHRDMCEKWENHHERLPKLKELWENETHSGNTHPSDSNKTLNTDVSIQIDMNNPKPINEFTNMDTILEDLEKYNEPYYDVQDDIYYDVHDHDASTVDTNAMDIPSKVQIEMDVNTKLVKEKYPISDVWV</sequence>
<evidence type="ECO:0000259" key="2">
    <source>
        <dbReference type="Pfam" id="PF03011"/>
    </source>
</evidence>
<feature type="compositionally biased region" description="Basic and acidic residues" evidence="1">
    <location>
        <begin position="792"/>
        <end position="811"/>
    </location>
</feature>
<dbReference type="Gene3D" id="1.20.58.1930">
    <property type="match status" value="1"/>
</dbReference>
<dbReference type="Gene3D" id="1.20.58.830">
    <property type="match status" value="3"/>
</dbReference>
<feature type="compositionally biased region" description="Gly residues" evidence="1">
    <location>
        <begin position="567"/>
        <end position="583"/>
    </location>
</feature>
<dbReference type="GO" id="GO:0000987">
    <property type="term" value="F:cis-regulatory region sequence-specific DNA binding"/>
    <property type="evidence" value="ECO:0007669"/>
    <property type="project" value="TreeGrafter"/>
</dbReference>
<evidence type="ECO:0000256" key="1">
    <source>
        <dbReference type="SAM" id="MobiDB-lite"/>
    </source>
</evidence>
<feature type="domain" description="Duffy-binding-like" evidence="7">
    <location>
        <begin position="309"/>
        <end position="464"/>
    </location>
</feature>
<gene>
    <name evidence="8" type="ORF">PFMG_02010</name>
</gene>
<dbReference type="Gene3D" id="1.20.1310.20">
    <property type="entry name" value="Duffy-antigen binding domain"/>
    <property type="match status" value="2"/>
</dbReference>
<dbReference type="Pfam" id="PF22672">
    <property type="entry name" value="DBL_C"/>
    <property type="match status" value="2"/>
</dbReference>
<feature type="region of interest" description="Disordered" evidence="1">
    <location>
        <begin position="1152"/>
        <end position="1176"/>
    </location>
</feature>
<dbReference type="Gene3D" id="1.10.1900.40">
    <property type="entry name" value="Acidic terminal segments, variant surface antigen of PfEMP1"/>
    <property type="match status" value="2"/>
</dbReference>
<reference evidence="9" key="1">
    <citation type="submission" date="2015-07" db="EMBL/GenBank/DDBJ databases">
        <title>Annotation of Plasmodium falciparum IGH-CR14.</title>
        <authorList>
            <consortium name="The Broad Institute Genome Sequencing Platform"/>
            <person name="Volkman S.K."/>
            <person name="Neafsey D.E."/>
            <person name="Dash A.P."/>
            <person name="Chitnis C.E."/>
            <person name="Hartl D.L."/>
            <person name="Young S.K."/>
            <person name="Zeng Q."/>
            <person name="Koehrsen M."/>
            <person name="Alvarado L."/>
            <person name="Berlin A."/>
            <person name="Borenstein D."/>
            <person name="Chapman S.B."/>
            <person name="Chen Z."/>
            <person name="Engels R."/>
            <person name="Freedman E."/>
            <person name="Gellesch M."/>
            <person name="Goldberg J."/>
            <person name="Griggs A."/>
            <person name="Gujja S."/>
            <person name="Heilman E.R."/>
            <person name="Heiman D.I."/>
            <person name="Howarth C."/>
            <person name="Jen D."/>
            <person name="Larson L."/>
            <person name="Mehta T."/>
            <person name="Neiman D."/>
            <person name="Park D."/>
            <person name="Pearson M."/>
            <person name="Roberts A."/>
            <person name="Saif S."/>
            <person name="Shea T."/>
            <person name="Shenoy N."/>
            <person name="Sisk P."/>
            <person name="Stolte C."/>
            <person name="Sykes S."/>
            <person name="Walk T."/>
            <person name="White J."/>
            <person name="Yandava C."/>
            <person name="Haas B."/>
            <person name="Henn M.R."/>
            <person name="Nusbaum C."/>
            <person name="Birren B."/>
        </authorList>
    </citation>
    <scope>NUCLEOTIDE SEQUENCE [LARGE SCALE GENOMIC DNA]</scope>
    <source>
        <strain evidence="9">IGH-CR14</strain>
    </source>
</reference>
<feature type="domain" description="Plasmodium falciparum erythrocyte membrane protein 1 acidic terminal segment" evidence="4">
    <location>
        <begin position="1806"/>
        <end position="2259"/>
    </location>
</feature>
<dbReference type="InterPro" id="IPR029211">
    <property type="entry name" value="PfEMP1_ATS"/>
</dbReference>
<dbReference type="InterPro" id="IPR044932">
    <property type="entry name" value="PfEMP1_ATS_sf"/>
</dbReference>
<dbReference type="PANTHER" id="PTHR14596:SF72">
    <property type="entry name" value="ZINC FINGER PROTEIN MSN2-RELATED"/>
    <property type="match status" value="1"/>
</dbReference>
<dbReference type="InterPro" id="IPR054595">
    <property type="entry name" value="DBL_C"/>
</dbReference>
<feature type="compositionally biased region" description="Low complexity" evidence="1">
    <location>
        <begin position="465"/>
        <end position="480"/>
    </location>
</feature>
<dbReference type="FunFam" id="1.20.58.830:FF:000003">
    <property type="entry name" value="Erythrocyte membrane protein 1, PfEMP1"/>
    <property type="match status" value="1"/>
</dbReference>
<feature type="compositionally biased region" description="Basic and acidic residues" evidence="1">
    <location>
        <begin position="1769"/>
        <end position="1780"/>
    </location>
</feature>
<feature type="compositionally biased region" description="Acidic residues" evidence="1">
    <location>
        <begin position="825"/>
        <end position="853"/>
    </location>
</feature>
<feature type="domain" description="Duffy-antigen binding" evidence="3">
    <location>
        <begin position="947"/>
        <end position="1200"/>
    </location>
</feature>
<dbReference type="GO" id="GO:0005634">
    <property type="term" value="C:nucleus"/>
    <property type="evidence" value="ECO:0007669"/>
    <property type="project" value="TreeGrafter"/>
</dbReference>
<dbReference type="InterPro" id="IPR008602">
    <property type="entry name" value="Duffy-antigen-binding"/>
</dbReference>
<dbReference type="FunFam" id="1.20.1310.20:FF:000001">
    <property type="entry name" value="Erythrocyte membrane protein 1, PfEMP1"/>
    <property type="match status" value="1"/>
</dbReference>
<feature type="compositionally biased region" description="Low complexity" evidence="1">
    <location>
        <begin position="1990"/>
        <end position="2001"/>
    </location>
</feature>
<feature type="compositionally biased region" description="Basic and acidic residues" evidence="1">
    <location>
        <begin position="967"/>
        <end position="978"/>
    </location>
</feature>
<feature type="domain" description="Duffy-binding-like" evidence="2">
    <location>
        <begin position="1550"/>
        <end position="1690"/>
    </location>
</feature>
<evidence type="ECO:0000313" key="8">
    <source>
        <dbReference type="EMBL" id="KNG75771.1"/>
    </source>
</evidence>
<dbReference type="InterPro" id="IPR004258">
    <property type="entry name" value="DBL"/>
</dbReference>
<evidence type="ECO:0000313" key="9">
    <source>
        <dbReference type="Proteomes" id="UP000054562"/>
    </source>
</evidence>
<dbReference type="OrthoDB" id="378917at2759"/>
<name>A0A0L1I7X6_PLAFA</name>
<dbReference type="SUPFAM" id="SSF140924">
    <property type="entry name" value="Duffy binding domain-like"/>
    <property type="match status" value="4"/>
</dbReference>
<dbReference type="Pfam" id="PF18562">
    <property type="entry name" value="CIDR1_gamma"/>
    <property type="match status" value="1"/>
</dbReference>
<dbReference type="InterPro" id="IPR042202">
    <property type="entry name" value="Duffy-ag-bd_sf"/>
</dbReference>
<feature type="domain" description="Plasmodium falciparum erythrocyte membrane protein-1 N-terminal segment" evidence="5">
    <location>
        <begin position="11"/>
        <end position="46"/>
    </location>
</feature>
<evidence type="ECO:0000259" key="4">
    <source>
        <dbReference type="Pfam" id="PF15445"/>
    </source>
</evidence>
<feature type="region of interest" description="Disordered" evidence="1">
    <location>
        <begin position="1680"/>
        <end position="1798"/>
    </location>
</feature>